<dbReference type="EMBL" id="CP025612">
    <property type="protein sequence ID" value="AUN31970.1"/>
    <property type="molecule type" value="Genomic_DNA"/>
</dbReference>
<protein>
    <submittedName>
        <fullName evidence="1">Uncharacterized protein</fullName>
    </submittedName>
</protein>
<proteinExistence type="predicted"/>
<organism evidence="1 2">
    <name type="scientific">Niveispirillum cyanobacteriorum</name>
    <dbReference type="NCBI Taxonomy" id="1612173"/>
    <lineage>
        <taxon>Bacteria</taxon>
        <taxon>Pseudomonadati</taxon>
        <taxon>Pseudomonadota</taxon>
        <taxon>Alphaproteobacteria</taxon>
        <taxon>Rhodospirillales</taxon>
        <taxon>Azospirillaceae</taxon>
        <taxon>Niveispirillum</taxon>
    </lineage>
</organism>
<accession>A0A2K9NFR5</accession>
<name>A0A2K9NFR5_9PROT</name>
<dbReference type="RefSeq" id="WP_102113524.1">
    <property type="nucleotide sequence ID" value="NZ_BMGN01000012.1"/>
</dbReference>
<dbReference type="KEGG" id="ncb:C0V82_16200"/>
<sequence length="240" mass="25771">MTHDAQVSRRAFLGGAASVAAMAFIPAPPAPAAVPVVEVAPAVATAKPMFGFSTHGGVWEIDFPTRDAALKAAREYHGDDDSFEVGEVRRIRMHVHGELNEAAADALINGGEVFDHLTAYLADCNQDADFEGELSEAFTRAWIADHEDMDAQCRAAISAAIVRAGDPILATQVAVSDPRKHDLSDEIFEALASDDTLQADLHRIITAWVDKHDLWEAGHALSTSNVEKHFAIMPAPEVPA</sequence>
<dbReference type="AlphaFoldDB" id="A0A2K9NFR5"/>
<dbReference type="Proteomes" id="UP000234752">
    <property type="component" value="Chromosome eg_2"/>
</dbReference>
<dbReference type="PROSITE" id="PS51318">
    <property type="entry name" value="TAT"/>
    <property type="match status" value="1"/>
</dbReference>
<keyword evidence="2" id="KW-1185">Reference proteome</keyword>
<gene>
    <name evidence="1" type="ORF">C0V82_16200</name>
</gene>
<reference evidence="1 2" key="1">
    <citation type="submission" date="2017-12" db="EMBL/GenBank/DDBJ databases">
        <title>Genomes of bacteria within cyanobacterial aggregates.</title>
        <authorList>
            <person name="Cai H."/>
        </authorList>
    </citation>
    <scope>NUCLEOTIDE SEQUENCE [LARGE SCALE GENOMIC DNA]</scope>
    <source>
        <strain evidence="1 2">TH16</strain>
    </source>
</reference>
<dbReference type="InterPro" id="IPR006311">
    <property type="entry name" value="TAT_signal"/>
</dbReference>
<evidence type="ECO:0000313" key="2">
    <source>
        <dbReference type="Proteomes" id="UP000234752"/>
    </source>
</evidence>
<evidence type="ECO:0000313" key="1">
    <source>
        <dbReference type="EMBL" id="AUN31970.1"/>
    </source>
</evidence>